<accession>A0A2U1B7P9</accession>
<dbReference type="Proteomes" id="UP000245959">
    <property type="component" value="Unassembled WGS sequence"/>
</dbReference>
<dbReference type="InterPro" id="IPR012340">
    <property type="entry name" value="NA-bd_OB-fold"/>
</dbReference>
<evidence type="ECO:0000313" key="2">
    <source>
        <dbReference type="EMBL" id="PVY44690.1"/>
    </source>
</evidence>
<evidence type="ECO:0000313" key="3">
    <source>
        <dbReference type="Proteomes" id="UP000245959"/>
    </source>
</evidence>
<dbReference type="PANTHER" id="PTHR23355">
    <property type="entry name" value="RIBONUCLEASE"/>
    <property type="match status" value="1"/>
</dbReference>
<dbReference type="AlphaFoldDB" id="A0A2U1B7P9"/>
<dbReference type="InterPro" id="IPR050180">
    <property type="entry name" value="RNR_Ribonuclease"/>
</dbReference>
<feature type="domain" description="RNB" evidence="1">
    <location>
        <begin position="230"/>
        <end position="502"/>
    </location>
</feature>
<dbReference type="Pfam" id="PF00773">
    <property type="entry name" value="RNB"/>
    <property type="match status" value="2"/>
</dbReference>
<dbReference type="Gene3D" id="1.10.10.10">
    <property type="entry name" value="Winged helix-like DNA-binding domain superfamily/Winged helix DNA-binding domain"/>
    <property type="match status" value="1"/>
</dbReference>
<dbReference type="GO" id="GO:0006402">
    <property type="term" value="P:mRNA catabolic process"/>
    <property type="evidence" value="ECO:0007669"/>
    <property type="project" value="TreeGrafter"/>
</dbReference>
<dbReference type="SUPFAM" id="SSF50249">
    <property type="entry name" value="Nucleic acid-binding proteins"/>
    <property type="match status" value="1"/>
</dbReference>
<dbReference type="InterPro" id="IPR036388">
    <property type="entry name" value="WH-like_DNA-bd_sf"/>
</dbReference>
<name>A0A2U1B7P9_9BACT</name>
<dbReference type="InterPro" id="IPR056404">
    <property type="entry name" value="HTH_RNase_II"/>
</dbReference>
<dbReference type="InterPro" id="IPR001900">
    <property type="entry name" value="RNase_II/R"/>
</dbReference>
<dbReference type="RefSeq" id="WP_165832821.1">
    <property type="nucleotide sequence ID" value="NZ_CALXNT010000009.1"/>
</dbReference>
<dbReference type="Gene3D" id="2.40.50.140">
    <property type="entry name" value="Nucleic acid-binding proteins"/>
    <property type="match status" value="1"/>
</dbReference>
<protein>
    <submittedName>
        <fullName evidence="2">Exoribonuclease-2</fullName>
    </submittedName>
</protein>
<gene>
    <name evidence="2" type="ORF">C8D82_10519</name>
</gene>
<dbReference type="Pfam" id="PF23161">
    <property type="entry name" value="HTH_RNase_II"/>
    <property type="match status" value="1"/>
</dbReference>
<proteinExistence type="predicted"/>
<dbReference type="GO" id="GO:0000932">
    <property type="term" value="C:P-body"/>
    <property type="evidence" value="ECO:0007669"/>
    <property type="project" value="TreeGrafter"/>
</dbReference>
<dbReference type="PANTHER" id="PTHR23355:SF42">
    <property type="entry name" value="RIBONUCLEASE II, CHLOROPLASTIC_MITOCHONDRIAL"/>
    <property type="match status" value="1"/>
</dbReference>
<dbReference type="GO" id="GO:0000175">
    <property type="term" value="F:3'-5'-RNA exonuclease activity"/>
    <property type="evidence" value="ECO:0007669"/>
    <property type="project" value="TreeGrafter"/>
</dbReference>
<comment type="caution">
    <text evidence="2">The sequence shown here is derived from an EMBL/GenBank/DDBJ whole genome shotgun (WGS) entry which is preliminary data.</text>
</comment>
<dbReference type="SMART" id="SM00955">
    <property type="entry name" value="RNB"/>
    <property type="match status" value="1"/>
</dbReference>
<dbReference type="EMBL" id="QEKH01000005">
    <property type="protein sequence ID" value="PVY44690.1"/>
    <property type="molecule type" value="Genomic_DNA"/>
</dbReference>
<keyword evidence="3" id="KW-1185">Reference proteome</keyword>
<reference evidence="2 3" key="1">
    <citation type="submission" date="2018-04" db="EMBL/GenBank/DDBJ databases">
        <title>Genomic Encyclopedia of Type Strains, Phase IV (KMG-IV): sequencing the most valuable type-strain genomes for metagenomic binning, comparative biology and taxonomic classification.</title>
        <authorList>
            <person name="Goeker M."/>
        </authorList>
    </citation>
    <scope>NUCLEOTIDE SEQUENCE [LARGE SCALE GENOMIC DNA]</scope>
    <source>
        <strain evidence="2 3">DSM 14823</strain>
    </source>
</reference>
<sequence>MQHLNTGALALYHGKAAVITAINKDKIDIRIEGGSAKSVRPKDIEVIHPGPVASLPPAAPKEPDFAEILELTEGETLPFGEFVELAYGSNTAGAAWAAVQALADGTYFTGSPAAGVTGRNPEEVAAALAAQRAKAEEKAAREALLERIRNGAVTPDDRTSLREIEQVAFGKAPSSKLLRDLGMEATPEKAHALLLKLGVWDNQVDPWPARFDVAPDNPAIPLGPLPEEKRADLTGMVSYAIDDEGSNDPDDAVGFADGLVWVHVADPAAVVTPDSPADLEARERGENLYLPERISHMLPPEATDIFGLGLQEISPAMSFGIRITPEGEAVLEKIELSTIRAERLTYESAAAHWEEEPLASLRAELERFKEKRRAEGALFIQLPEVKIRVVDGEVKISPCAITRERELVANAMLAAGSAVAKYAEAHDIALPFVVQPPPEIEERGTSFTDMYALRKACAPSVVQTVAGKHSGLGLEPYVRVTSPLRRYADLLAHQQLRKHLKGEELFTSDELEARLFTSEAAALIRRKLERSANEFWTLVYLDQHPEWSGEAILAFRQDDRLTFVIPELAYEFKNRFGGRIALGETVKVTLSAVDLAASAARLRIG</sequence>
<organism evidence="2 3">
    <name type="scientific">Victivallis vadensis</name>
    <dbReference type="NCBI Taxonomy" id="172901"/>
    <lineage>
        <taxon>Bacteria</taxon>
        <taxon>Pseudomonadati</taxon>
        <taxon>Lentisphaerota</taxon>
        <taxon>Lentisphaeria</taxon>
        <taxon>Victivallales</taxon>
        <taxon>Victivallaceae</taxon>
        <taxon>Victivallis</taxon>
    </lineage>
</organism>
<evidence type="ECO:0000259" key="1">
    <source>
        <dbReference type="SMART" id="SM00955"/>
    </source>
</evidence>
<dbReference type="GeneID" id="78294340"/>
<dbReference type="GO" id="GO:0003723">
    <property type="term" value="F:RNA binding"/>
    <property type="evidence" value="ECO:0007669"/>
    <property type="project" value="InterPro"/>
</dbReference>